<proteinExistence type="predicted"/>
<evidence type="ECO:0000313" key="1">
    <source>
        <dbReference type="EMBL" id="KAG7050332.1"/>
    </source>
</evidence>
<evidence type="ECO:0000313" key="2">
    <source>
        <dbReference type="Proteomes" id="UP000699042"/>
    </source>
</evidence>
<reference evidence="1" key="1">
    <citation type="submission" date="2021-05" db="EMBL/GenBank/DDBJ databases">
        <title>Comparative genomics of three Colletotrichum scovillei strains and genetic complementation revealed genes involved fungal growth and virulence on chili pepper.</title>
        <authorList>
            <person name="Hsieh D.-K."/>
            <person name="Chuang S.-C."/>
            <person name="Chen C.-Y."/>
            <person name="Chao Y.-T."/>
            <person name="Lu M.-Y.J."/>
            <person name="Lee M.-H."/>
            <person name="Shih M.-C."/>
        </authorList>
    </citation>
    <scope>NUCLEOTIDE SEQUENCE</scope>
    <source>
        <strain evidence="1">Coll-153</strain>
    </source>
</reference>
<dbReference type="Proteomes" id="UP000699042">
    <property type="component" value="Unassembled WGS sequence"/>
</dbReference>
<dbReference type="EMBL" id="JAESDN010000005">
    <property type="protein sequence ID" value="KAG7050332.1"/>
    <property type="molecule type" value="Genomic_DNA"/>
</dbReference>
<protein>
    <submittedName>
        <fullName evidence="1">Uncharacterized protein</fullName>
    </submittedName>
</protein>
<name>A0A9P7R6K6_9PEZI</name>
<dbReference type="AlphaFoldDB" id="A0A9P7R6K6"/>
<sequence length="97" mass="10584">FNVLEEVVLRNTQQTVVTVRAKEVRLGSQNVRHATPADGCGCCRPRFFSAPSSIGWALYSPVLAPKRPRLGGATANLIGAARCPELREPPCRVNDRL</sequence>
<keyword evidence="2" id="KW-1185">Reference proteome</keyword>
<comment type="caution">
    <text evidence="1">The sequence shown here is derived from an EMBL/GenBank/DDBJ whole genome shotgun (WGS) entry which is preliminary data.</text>
</comment>
<accession>A0A9P7R6K6</accession>
<feature type="non-terminal residue" evidence="1">
    <location>
        <position position="97"/>
    </location>
</feature>
<organism evidence="1 2">
    <name type="scientific">Colletotrichum scovillei</name>
    <dbReference type="NCBI Taxonomy" id="1209932"/>
    <lineage>
        <taxon>Eukaryota</taxon>
        <taxon>Fungi</taxon>
        <taxon>Dikarya</taxon>
        <taxon>Ascomycota</taxon>
        <taxon>Pezizomycotina</taxon>
        <taxon>Sordariomycetes</taxon>
        <taxon>Hypocreomycetidae</taxon>
        <taxon>Glomerellales</taxon>
        <taxon>Glomerellaceae</taxon>
        <taxon>Colletotrichum</taxon>
        <taxon>Colletotrichum acutatum species complex</taxon>
    </lineage>
</organism>
<gene>
    <name evidence="1" type="ORF">JMJ77_013084</name>
</gene>